<dbReference type="EMBL" id="CP043641">
    <property type="protein sequence ID" value="QNE35512.1"/>
    <property type="molecule type" value="Genomic_DNA"/>
</dbReference>
<reference evidence="2" key="1">
    <citation type="submission" date="2019-09" db="EMBL/GenBank/DDBJ databases">
        <title>Antimicrobial potential of Antarctic Bacteria.</title>
        <authorList>
            <person name="Benaud N."/>
            <person name="Edwards R.J."/>
            <person name="Ferrari B.C."/>
        </authorList>
    </citation>
    <scope>NUCLEOTIDE SEQUENCE [LARGE SCALE GENOMIC DNA]</scope>
    <source>
        <strain evidence="2">INR9</strain>
    </source>
</reference>
<dbReference type="SUPFAM" id="SSF53850">
    <property type="entry name" value="Periplasmic binding protein-like II"/>
    <property type="match status" value="1"/>
</dbReference>
<evidence type="ECO:0000313" key="2">
    <source>
        <dbReference type="Proteomes" id="UP000515511"/>
    </source>
</evidence>
<proteinExistence type="predicted"/>
<dbReference type="Gene3D" id="3.40.190.10">
    <property type="entry name" value="Periplasmic binding protein-like II"/>
    <property type="match status" value="2"/>
</dbReference>
<dbReference type="PANTHER" id="PTHR43649">
    <property type="entry name" value="ARABINOSE-BINDING PROTEIN-RELATED"/>
    <property type="match status" value="1"/>
</dbReference>
<dbReference type="Proteomes" id="UP000515511">
    <property type="component" value="Chromosome"/>
</dbReference>
<organism evidence="1 2">
    <name type="scientific">Leifsonia shinshuensis</name>
    <dbReference type="NCBI Taxonomy" id="150026"/>
    <lineage>
        <taxon>Bacteria</taxon>
        <taxon>Bacillati</taxon>
        <taxon>Actinomycetota</taxon>
        <taxon>Actinomycetes</taxon>
        <taxon>Micrococcales</taxon>
        <taxon>Microbacteriaceae</taxon>
        <taxon>Leifsonia</taxon>
    </lineage>
</organism>
<accession>A0A7G6YAJ7</accession>
<dbReference type="InterPro" id="IPR006059">
    <property type="entry name" value="SBP"/>
</dbReference>
<evidence type="ECO:0000313" key="1">
    <source>
        <dbReference type="EMBL" id="QNE35512.1"/>
    </source>
</evidence>
<dbReference type="InterPro" id="IPR050490">
    <property type="entry name" value="Bact_solute-bd_prot1"/>
</dbReference>
<dbReference type="KEGG" id="lse:F1C12_10480"/>
<name>A0A7G6YAJ7_9MICO</name>
<protein>
    <submittedName>
        <fullName evidence="1">Extracellular solute-binding protein</fullName>
    </submittedName>
</protein>
<sequence length="458" mass="49709">MDAVLRNAFLPAIDEKCRNRLSLARNSHPPTRIKGDLMRGRTLAAVAAAVTAAVAVALSGCSASGSSDGTVTLNYWTTTQQTNTEAALKSMIADYEKANPKVKIVVTEKSTDNLKTALRQAAGTSAMPDIFFQWSGLGLGGTYVKQGVTLDLTKYYDKYGWKSRFTNSALGSVTQYGGYQGVPYSADTEGIVYNKTLFQKAGITATPTTYDDLMADNEKLKAAGITPIEFGGSVNWYVMRLLDNQLETKCGATLNDKLTGLKADWSKQSCVTAAFTDLKKWATDYFNPGWTSMSDSQAQTVFYQKKAAMALEGDWFNQFLATNKYDPTSELGLFAFPTGTDRIYGLQTANYVSKTTKNPDAAAKFLDYWSSPAVQQKYSGTFSTIPVVKGVTVTESGAGLAKDFVSLATDAKGQFQNNDQTFPLDVTTEYWRILNGVAGGSIAPADAGKQMQTFIKNR</sequence>
<gene>
    <name evidence="1" type="ORF">F1C12_10480</name>
</gene>
<dbReference type="Pfam" id="PF01547">
    <property type="entry name" value="SBP_bac_1"/>
    <property type="match status" value="1"/>
</dbReference>
<dbReference type="AlphaFoldDB" id="A0A7G6YAJ7"/>